<name>A0AAU7FEZ4_9NEIS</name>
<dbReference type="Pfam" id="PF12729">
    <property type="entry name" value="4HB_MCP_1"/>
    <property type="match status" value="1"/>
</dbReference>
<evidence type="ECO:0000256" key="5">
    <source>
        <dbReference type="SAM" id="Phobius"/>
    </source>
</evidence>
<dbReference type="SUPFAM" id="SSF58104">
    <property type="entry name" value="Methyl-accepting chemotaxis protein (MCP) signaling domain"/>
    <property type="match status" value="1"/>
</dbReference>
<gene>
    <name evidence="7" type="ORF">ABHF33_08030</name>
</gene>
<feature type="domain" description="Methyl-accepting transducer" evidence="6">
    <location>
        <begin position="273"/>
        <end position="488"/>
    </location>
</feature>
<evidence type="ECO:0000259" key="6">
    <source>
        <dbReference type="PROSITE" id="PS50111"/>
    </source>
</evidence>
<dbReference type="InterPro" id="IPR051310">
    <property type="entry name" value="MCP_chemotaxis"/>
</dbReference>
<evidence type="ECO:0000256" key="3">
    <source>
        <dbReference type="ARBA" id="ARBA00029447"/>
    </source>
</evidence>
<sequence>MAWFSNLRLMSKLIVSFLVVATIALLIGGIAVKELKVMTHLMSSMYADRLVPIRDLSKVETQNLHHYRRLYVAIMFQNRERTLDLVKQNTDTEQALDSLFTAYENTLLIDEEKRLITVYKQQLPAYRASAKKVTDLLLAEQPAEAQSVLSNETRPLYDALAATIGKLIKVNDDYATQIDQESRSTAEQMVQLMVGLMLGGFVLAVVIGLFVTRMIMRQVGGEPSEAVAVLQRVADGDLTVRVNLNANDHSSMLFSIQQMVSKLTSVIGEVTQSANALASASEEVSASAQTLSQNSSEQAASVEQTSAAVEEITSTISQNADNARITDGMASKSASDAGDGGEAVKKTVVAMQQIANKISIVDDIAYQTNLLALNAAIEAARAGEHGKGFAVVAAEVRKLAERSQIAAQEISELASNSVTQAQNAGHLLDEMLPSIRKTADLVQEISAASREQSNGIDQINSAINQLAHTTQLNASSSEELSATAEEMSTQAIHLQETVGFFRVGTI</sequence>
<comment type="subcellular location">
    <subcellularLocation>
        <location evidence="1">Membrane</location>
    </subcellularLocation>
</comment>
<evidence type="ECO:0000256" key="2">
    <source>
        <dbReference type="ARBA" id="ARBA00022500"/>
    </source>
</evidence>
<dbReference type="SMART" id="SM00283">
    <property type="entry name" value="MA"/>
    <property type="match status" value="1"/>
</dbReference>
<dbReference type="PROSITE" id="PS50111">
    <property type="entry name" value="CHEMOTAXIS_TRANSDUC_2"/>
    <property type="match status" value="1"/>
</dbReference>
<dbReference type="AlphaFoldDB" id="A0AAU7FEZ4"/>
<dbReference type="RefSeq" id="WP_348946476.1">
    <property type="nucleotide sequence ID" value="NZ_CP157355.1"/>
</dbReference>
<feature type="transmembrane region" description="Helical" evidence="5">
    <location>
        <begin position="189"/>
        <end position="211"/>
    </location>
</feature>
<comment type="similarity">
    <text evidence="3">Belongs to the methyl-accepting chemotaxis (MCP) protein family.</text>
</comment>
<protein>
    <submittedName>
        <fullName evidence="7">Methyl-accepting chemotaxis protein</fullName>
    </submittedName>
</protein>
<dbReference type="InterPro" id="IPR024478">
    <property type="entry name" value="HlyB_4HB_MCP"/>
</dbReference>
<proteinExistence type="inferred from homology"/>
<dbReference type="KEGG" id="cmav:ABHF33_08030"/>
<dbReference type="PRINTS" id="PR00260">
    <property type="entry name" value="CHEMTRNSDUCR"/>
</dbReference>
<dbReference type="EMBL" id="CP157355">
    <property type="protein sequence ID" value="XBM02203.1"/>
    <property type="molecule type" value="Genomic_DNA"/>
</dbReference>
<dbReference type="GO" id="GO:0005886">
    <property type="term" value="C:plasma membrane"/>
    <property type="evidence" value="ECO:0007669"/>
    <property type="project" value="TreeGrafter"/>
</dbReference>
<evidence type="ECO:0000256" key="4">
    <source>
        <dbReference type="PROSITE-ProRule" id="PRU00284"/>
    </source>
</evidence>
<evidence type="ECO:0000313" key="7">
    <source>
        <dbReference type="EMBL" id="XBM02203.1"/>
    </source>
</evidence>
<organism evidence="7">
    <name type="scientific">Chitinibacter mangrovi</name>
    <dbReference type="NCBI Taxonomy" id="3153927"/>
    <lineage>
        <taxon>Bacteria</taxon>
        <taxon>Pseudomonadati</taxon>
        <taxon>Pseudomonadota</taxon>
        <taxon>Betaproteobacteria</taxon>
        <taxon>Neisseriales</taxon>
        <taxon>Chitinibacteraceae</taxon>
        <taxon>Chitinibacter</taxon>
    </lineage>
</organism>
<dbReference type="CDD" id="cd19411">
    <property type="entry name" value="MCP2201-like_sensor"/>
    <property type="match status" value="1"/>
</dbReference>
<dbReference type="GO" id="GO:0006935">
    <property type="term" value="P:chemotaxis"/>
    <property type="evidence" value="ECO:0007669"/>
    <property type="project" value="UniProtKB-KW"/>
</dbReference>
<dbReference type="InterPro" id="IPR047347">
    <property type="entry name" value="YvaQ-like_sensor"/>
</dbReference>
<dbReference type="InterPro" id="IPR004089">
    <property type="entry name" value="MCPsignal_dom"/>
</dbReference>
<dbReference type="Pfam" id="PF00015">
    <property type="entry name" value="MCPsignal"/>
    <property type="match status" value="1"/>
</dbReference>
<reference evidence="7" key="1">
    <citation type="submission" date="2024-05" db="EMBL/GenBank/DDBJ databases">
        <authorList>
            <person name="Yang L."/>
            <person name="Pan L."/>
        </authorList>
    </citation>
    <scope>NUCLEOTIDE SEQUENCE</scope>
    <source>
        <strain evidence="7">FCG-7</strain>
    </source>
</reference>
<accession>A0AAU7FEZ4</accession>
<dbReference type="FunFam" id="1.10.287.950:FF:000001">
    <property type="entry name" value="Methyl-accepting chemotaxis sensory transducer"/>
    <property type="match status" value="1"/>
</dbReference>
<evidence type="ECO:0000256" key="1">
    <source>
        <dbReference type="ARBA" id="ARBA00004370"/>
    </source>
</evidence>
<dbReference type="GO" id="GO:0004888">
    <property type="term" value="F:transmembrane signaling receptor activity"/>
    <property type="evidence" value="ECO:0007669"/>
    <property type="project" value="InterPro"/>
</dbReference>
<dbReference type="Gene3D" id="1.10.287.950">
    <property type="entry name" value="Methyl-accepting chemotaxis protein"/>
    <property type="match status" value="1"/>
</dbReference>
<dbReference type="InterPro" id="IPR004090">
    <property type="entry name" value="Chemotax_Me-accpt_rcpt"/>
</dbReference>
<keyword evidence="5" id="KW-0472">Membrane</keyword>
<keyword evidence="5" id="KW-1133">Transmembrane helix</keyword>
<dbReference type="GO" id="GO:0007165">
    <property type="term" value="P:signal transduction"/>
    <property type="evidence" value="ECO:0007669"/>
    <property type="project" value="UniProtKB-KW"/>
</dbReference>
<keyword evidence="2" id="KW-0145">Chemotaxis</keyword>
<keyword evidence="5" id="KW-0812">Transmembrane</keyword>
<keyword evidence="4" id="KW-0807">Transducer</keyword>
<dbReference type="PANTHER" id="PTHR43531">
    <property type="entry name" value="PROTEIN ICFG"/>
    <property type="match status" value="1"/>
</dbReference>
<dbReference type="PANTHER" id="PTHR43531:SF11">
    <property type="entry name" value="METHYL-ACCEPTING CHEMOTAXIS PROTEIN 3"/>
    <property type="match status" value="1"/>
</dbReference>